<gene>
    <name evidence="14" type="ORF">BGW36DRAFT_355883</name>
</gene>
<evidence type="ECO:0000256" key="10">
    <source>
        <dbReference type="ARBA" id="ARBA00048048"/>
    </source>
</evidence>
<name>A0AAD4L1X6_9EURO</name>
<sequence length="519" mass="58614">MSARNARSTRPAVLCDEKDANRYVSRIIPWVLLGIIGYASYVVTKPLCIDYLIYPQSQYARKPRIGAGVAIIVLFYVLLFPVIVTYLRLYYIVAFNPDFLPRGAGWNPSKSEENETKSHARSRRRKRRLSNQDEVSGSYSNGNGGGGGHDNNREKRRRHSTTTATQATDVEQRGGVAFPLNDLSQETFWKKDIFICQDDGRPAYCSKCCQFKTDRSHHNRDFDRCVRKLDHFCPWVGGVVSESSYKFFLQFVFYTAFFTCFALIVFAIFIAELHSDSGTVNAHWAVGLGLAGLFFLFSAGMSGTSLQLTAINVTTIENLTRRSKIWTLAIYIPPHQLERISRPDGNNSQWAQTFPTVTYPLQKSPYPPPADSKKSVDNSPPPNDHSVPAAKPNGDVSKYNTRTFAILRTQPAENPFDLGDPIRNIQQVMGYTLWDWLLPLKVAPCVDHTSQESAYPMGPVVDRLKREAGISAAPSDGVLEEDGLEKRTHRKKRRHHRRWHREETGGRGDDSSSRRSEEG</sequence>
<dbReference type="Proteomes" id="UP001201262">
    <property type="component" value="Unassembled WGS sequence"/>
</dbReference>
<evidence type="ECO:0000259" key="13">
    <source>
        <dbReference type="Pfam" id="PF01529"/>
    </source>
</evidence>
<feature type="domain" description="Palmitoyltransferase DHHC" evidence="13">
    <location>
        <begin position="201"/>
        <end position="320"/>
    </location>
</feature>
<comment type="catalytic activity">
    <reaction evidence="10 11">
        <text>L-cysteinyl-[protein] + hexadecanoyl-CoA = S-hexadecanoyl-L-cysteinyl-[protein] + CoA</text>
        <dbReference type="Rhea" id="RHEA:36683"/>
        <dbReference type="Rhea" id="RHEA-COMP:10131"/>
        <dbReference type="Rhea" id="RHEA-COMP:11032"/>
        <dbReference type="ChEBI" id="CHEBI:29950"/>
        <dbReference type="ChEBI" id="CHEBI:57287"/>
        <dbReference type="ChEBI" id="CHEBI:57379"/>
        <dbReference type="ChEBI" id="CHEBI:74151"/>
        <dbReference type="EC" id="2.3.1.225"/>
    </reaction>
</comment>
<feature type="compositionally biased region" description="Basic residues" evidence="12">
    <location>
        <begin position="487"/>
        <end position="499"/>
    </location>
</feature>
<feature type="transmembrane region" description="Helical" evidence="11">
    <location>
        <begin position="251"/>
        <end position="270"/>
    </location>
</feature>
<keyword evidence="4 11" id="KW-1133">Transmembrane helix</keyword>
<dbReference type="PROSITE" id="PS50216">
    <property type="entry name" value="DHHC"/>
    <property type="match status" value="1"/>
</dbReference>
<dbReference type="GeneID" id="70243983"/>
<keyword evidence="6" id="KW-0564">Palmitate</keyword>
<comment type="caution">
    <text evidence="14">The sequence shown here is derived from an EMBL/GenBank/DDBJ whole genome shotgun (WGS) entry which is preliminary data.</text>
</comment>
<dbReference type="GO" id="GO:0005794">
    <property type="term" value="C:Golgi apparatus"/>
    <property type="evidence" value="ECO:0007669"/>
    <property type="project" value="TreeGrafter"/>
</dbReference>
<proteinExistence type="inferred from homology"/>
<dbReference type="EMBL" id="JAJTJA010000003">
    <property type="protein sequence ID" value="KAH8701729.1"/>
    <property type="molecule type" value="Genomic_DNA"/>
</dbReference>
<feature type="region of interest" description="Disordered" evidence="12">
    <location>
        <begin position="468"/>
        <end position="519"/>
    </location>
</feature>
<evidence type="ECO:0000256" key="12">
    <source>
        <dbReference type="SAM" id="MobiDB-lite"/>
    </source>
</evidence>
<accession>A0AAD4L1X6</accession>
<evidence type="ECO:0000256" key="1">
    <source>
        <dbReference type="ARBA" id="ARBA00004141"/>
    </source>
</evidence>
<feature type="transmembrane region" description="Helical" evidence="11">
    <location>
        <begin position="282"/>
        <end position="301"/>
    </location>
</feature>
<dbReference type="GO" id="GO:0005783">
    <property type="term" value="C:endoplasmic reticulum"/>
    <property type="evidence" value="ECO:0007669"/>
    <property type="project" value="TreeGrafter"/>
</dbReference>
<evidence type="ECO:0000256" key="9">
    <source>
        <dbReference type="ARBA" id="ARBA00038298"/>
    </source>
</evidence>
<keyword evidence="8 11" id="KW-0012">Acyltransferase</keyword>
<dbReference type="PANTHER" id="PTHR22883:SF23">
    <property type="entry name" value="PALMITOYLTRANSFERASE ZDHHC6"/>
    <property type="match status" value="1"/>
</dbReference>
<comment type="subcellular location">
    <subcellularLocation>
        <location evidence="1">Membrane</location>
        <topology evidence="1">Multi-pass membrane protein</topology>
    </subcellularLocation>
</comment>
<evidence type="ECO:0000313" key="15">
    <source>
        <dbReference type="Proteomes" id="UP001201262"/>
    </source>
</evidence>
<dbReference type="GO" id="GO:0019706">
    <property type="term" value="F:protein-cysteine S-palmitoyltransferase activity"/>
    <property type="evidence" value="ECO:0007669"/>
    <property type="project" value="UniProtKB-EC"/>
</dbReference>
<dbReference type="GO" id="GO:0006612">
    <property type="term" value="P:protein targeting to membrane"/>
    <property type="evidence" value="ECO:0007669"/>
    <property type="project" value="TreeGrafter"/>
</dbReference>
<dbReference type="Pfam" id="PF01529">
    <property type="entry name" value="DHHC"/>
    <property type="match status" value="1"/>
</dbReference>
<evidence type="ECO:0000256" key="2">
    <source>
        <dbReference type="ARBA" id="ARBA00022679"/>
    </source>
</evidence>
<keyword evidence="3 11" id="KW-0812">Transmembrane</keyword>
<feature type="region of interest" description="Disordered" evidence="12">
    <location>
        <begin position="106"/>
        <end position="168"/>
    </location>
</feature>
<comment type="similarity">
    <text evidence="9">Belongs to the DHHC palmitoyltransferase family. PFA5 subfamily.</text>
</comment>
<feature type="compositionally biased region" description="Basic and acidic residues" evidence="12">
    <location>
        <begin position="500"/>
        <end position="519"/>
    </location>
</feature>
<dbReference type="PANTHER" id="PTHR22883">
    <property type="entry name" value="ZINC FINGER DHHC DOMAIN CONTAINING PROTEIN"/>
    <property type="match status" value="1"/>
</dbReference>
<evidence type="ECO:0000256" key="6">
    <source>
        <dbReference type="ARBA" id="ARBA00023139"/>
    </source>
</evidence>
<comment type="domain">
    <text evidence="11">The DHHC domain is required for palmitoyltransferase activity.</text>
</comment>
<dbReference type="RefSeq" id="XP_046075105.1">
    <property type="nucleotide sequence ID" value="XM_046213696.1"/>
</dbReference>
<keyword evidence="7" id="KW-0449">Lipoprotein</keyword>
<evidence type="ECO:0000256" key="8">
    <source>
        <dbReference type="ARBA" id="ARBA00023315"/>
    </source>
</evidence>
<evidence type="ECO:0000256" key="4">
    <source>
        <dbReference type="ARBA" id="ARBA00022989"/>
    </source>
</evidence>
<dbReference type="InterPro" id="IPR039859">
    <property type="entry name" value="PFA4/ZDH16/20/ERF2-like"/>
</dbReference>
<feature type="transmembrane region" description="Helical" evidence="11">
    <location>
        <begin position="27"/>
        <end position="44"/>
    </location>
</feature>
<evidence type="ECO:0000313" key="14">
    <source>
        <dbReference type="EMBL" id="KAH8701729.1"/>
    </source>
</evidence>
<dbReference type="GO" id="GO:0016020">
    <property type="term" value="C:membrane"/>
    <property type="evidence" value="ECO:0007669"/>
    <property type="project" value="UniProtKB-SubCell"/>
</dbReference>
<feature type="compositionally biased region" description="Basic residues" evidence="12">
    <location>
        <begin position="119"/>
        <end position="129"/>
    </location>
</feature>
<evidence type="ECO:0000256" key="5">
    <source>
        <dbReference type="ARBA" id="ARBA00023136"/>
    </source>
</evidence>
<feature type="region of interest" description="Disordered" evidence="12">
    <location>
        <begin position="359"/>
        <end position="396"/>
    </location>
</feature>
<keyword evidence="2 11" id="KW-0808">Transferase</keyword>
<dbReference type="EC" id="2.3.1.225" evidence="11"/>
<keyword evidence="15" id="KW-1185">Reference proteome</keyword>
<reference evidence="14" key="1">
    <citation type="submission" date="2021-12" db="EMBL/GenBank/DDBJ databases">
        <title>Convergent genome expansion in fungi linked to evolution of root-endophyte symbiosis.</title>
        <authorList>
            <consortium name="DOE Joint Genome Institute"/>
            <person name="Ke Y.-H."/>
            <person name="Bonito G."/>
            <person name="Liao H.-L."/>
            <person name="Looney B."/>
            <person name="Rojas-Flechas A."/>
            <person name="Nash J."/>
            <person name="Hameed K."/>
            <person name="Schadt C."/>
            <person name="Martin F."/>
            <person name="Crous P.W."/>
            <person name="Miettinen O."/>
            <person name="Magnuson J.K."/>
            <person name="Labbe J."/>
            <person name="Jacobson D."/>
            <person name="Doktycz M.J."/>
            <person name="Veneault-Fourrey C."/>
            <person name="Kuo A."/>
            <person name="Mondo S."/>
            <person name="Calhoun S."/>
            <person name="Riley R."/>
            <person name="Ohm R."/>
            <person name="LaButti K."/>
            <person name="Andreopoulos B."/>
            <person name="Pangilinan J."/>
            <person name="Nolan M."/>
            <person name="Tritt A."/>
            <person name="Clum A."/>
            <person name="Lipzen A."/>
            <person name="Daum C."/>
            <person name="Barry K."/>
            <person name="Grigoriev I.V."/>
            <person name="Vilgalys R."/>
        </authorList>
    </citation>
    <scope>NUCLEOTIDE SEQUENCE</scope>
    <source>
        <strain evidence="14">PMI_201</strain>
    </source>
</reference>
<evidence type="ECO:0000256" key="3">
    <source>
        <dbReference type="ARBA" id="ARBA00022692"/>
    </source>
</evidence>
<dbReference type="InterPro" id="IPR001594">
    <property type="entry name" value="Palmitoyltrfase_DHHC"/>
</dbReference>
<feature type="transmembrane region" description="Helical" evidence="11">
    <location>
        <begin position="64"/>
        <end position="87"/>
    </location>
</feature>
<evidence type="ECO:0000256" key="7">
    <source>
        <dbReference type="ARBA" id="ARBA00023288"/>
    </source>
</evidence>
<dbReference type="AlphaFoldDB" id="A0AAD4L1X6"/>
<keyword evidence="5 11" id="KW-0472">Membrane</keyword>
<organism evidence="14 15">
    <name type="scientific">Talaromyces proteolyticus</name>
    <dbReference type="NCBI Taxonomy" id="1131652"/>
    <lineage>
        <taxon>Eukaryota</taxon>
        <taxon>Fungi</taxon>
        <taxon>Dikarya</taxon>
        <taxon>Ascomycota</taxon>
        <taxon>Pezizomycotina</taxon>
        <taxon>Eurotiomycetes</taxon>
        <taxon>Eurotiomycetidae</taxon>
        <taxon>Eurotiales</taxon>
        <taxon>Trichocomaceae</taxon>
        <taxon>Talaromyces</taxon>
        <taxon>Talaromyces sect. Bacilispori</taxon>
    </lineage>
</organism>
<protein>
    <recommendedName>
        <fullName evidence="11">Palmitoyltransferase</fullName>
        <ecNumber evidence="11">2.3.1.225</ecNumber>
    </recommendedName>
</protein>
<evidence type="ECO:0000256" key="11">
    <source>
        <dbReference type="RuleBase" id="RU079119"/>
    </source>
</evidence>